<name>A0A516G9G2_9MICO</name>
<dbReference type="InterPro" id="IPR020904">
    <property type="entry name" value="Sc_DH/Rdtase_CS"/>
</dbReference>
<reference evidence="3 4" key="1">
    <citation type="submission" date="2019-07" db="EMBL/GenBank/DDBJ databases">
        <title>complete genome sequencing of Ornithinimicrobium sp. H23M54.</title>
        <authorList>
            <person name="Bae J.-W."/>
            <person name="Lee S.-Y."/>
        </authorList>
    </citation>
    <scope>NUCLEOTIDE SEQUENCE [LARGE SCALE GENOMIC DNA]</scope>
    <source>
        <strain evidence="3 4">H23M54</strain>
    </source>
</reference>
<dbReference type="GO" id="GO:0016491">
    <property type="term" value="F:oxidoreductase activity"/>
    <property type="evidence" value="ECO:0007669"/>
    <property type="project" value="UniProtKB-KW"/>
</dbReference>
<dbReference type="EMBL" id="CP041616">
    <property type="protein sequence ID" value="QDO88161.1"/>
    <property type="molecule type" value="Genomic_DNA"/>
</dbReference>
<sequence>MTLDGKVALVTGAATGIGRAVALAYASAGAKVVVSDIDDVRGQETVDLVTEAGGEATYFHCDTSSAEQNDALVDHAKQTYGRLDLACNNAGVGPAPLALADFDDDEWRRIIAINLDGVFFGMRAQIRAMLATGGGVIVNISSILGQVAFPGAGPYVAAKHAVVGLTKQAALEYAAAGIRTLAIGPGFIETDILKNLDDEGRAGLVALHPAGRIGQPAEIGEVVAAVSADSWSFANGAYIPVDGGYLSR</sequence>
<evidence type="ECO:0000313" key="4">
    <source>
        <dbReference type="Proteomes" id="UP000315395"/>
    </source>
</evidence>
<evidence type="ECO:0000313" key="3">
    <source>
        <dbReference type="EMBL" id="QDO88161.1"/>
    </source>
</evidence>
<evidence type="ECO:0000256" key="1">
    <source>
        <dbReference type="ARBA" id="ARBA00006484"/>
    </source>
</evidence>
<dbReference type="KEGG" id="orz:FNH13_07230"/>
<dbReference type="Proteomes" id="UP000315395">
    <property type="component" value="Chromosome"/>
</dbReference>
<keyword evidence="4" id="KW-1185">Reference proteome</keyword>
<dbReference type="PRINTS" id="PR00081">
    <property type="entry name" value="GDHRDH"/>
</dbReference>
<dbReference type="InterPro" id="IPR002347">
    <property type="entry name" value="SDR_fam"/>
</dbReference>
<dbReference type="SUPFAM" id="SSF51735">
    <property type="entry name" value="NAD(P)-binding Rossmann-fold domains"/>
    <property type="match status" value="1"/>
</dbReference>
<keyword evidence="2" id="KW-0560">Oxidoreductase</keyword>
<dbReference type="AlphaFoldDB" id="A0A516G9G2"/>
<dbReference type="InterPro" id="IPR036291">
    <property type="entry name" value="NAD(P)-bd_dom_sf"/>
</dbReference>
<comment type="similarity">
    <text evidence="1">Belongs to the short-chain dehydrogenases/reductases (SDR) family.</text>
</comment>
<dbReference type="PRINTS" id="PR00080">
    <property type="entry name" value="SDRFAMILY"/>
</dbReference>
<dbReference type="RefSeq" id="WP_143782836.1">
    <property type="nucleotide sequence ID" value="NZ_CP041616.1"/>
</dbReference>
<dbReference type="FunFam" id="3.40.50.720:FF:000084">
    <property type="entry name" value="Short-chain dehydrogenase reductase"/>
    <property type="match status" value="1"/>
</dbReference>
<dbReference type="Pfam" id="PF13561">
    <property type="entry name" value="adh_short_C2"/>
    <property type="match status" value="1"/>
</dbReference>
<dbReference type="PANTHER" id="PTHR24321:SF11">
    <property type="entry name" value="BLR0893 PROTEIN"/>
    <property type="match status" value="1"/>
</dbReference>
<protein>
    <submittedName>
        <fullName evidence="3">SDR family oxidoreductase</fullName>
    </submittedName>
</protein>
<dbReference type="PANTHER" id="PTHR24321">
    <property type="entry name" value="DEHYDROGENASES, SHORT CHAIN"/>
    <property type="match status" value="1"/>
</dbReference>
<dbReference type="CDD" id="cd05233">
    <property type="entry name" value="SDR_c"/>
    <property type="match status" value="1"/>
</dbReference>
<evidence type="ECO:0000256" key="2">
    <source>
        <dbReference type="ARBA" id="ARBA00023002"/>
    </source>
</evidence>
<accession>A0A516G9G2</accession>
<proteinExistence type="inferred from homology"/>
<organism evidence="3 4">
    <name type="scientific">Ornithinimicrobium ciconiae</name>
    <dbReference type="NCBI Taxonomy" id="2594265"/>
    <lineage>
        <taxon>Bacteria</taxon>
        <taxon>Bacillati</taxon>
        <taxon>Actinomycetota</taxon>
        <taxon>Actinomycetes</taxon>
        <taxon>Micrococcales</taxon>
        <taxon>Ornithinimicrobiaceae</taxon>
        <taxon>Ornithinimicrobium</taxon>
    </lineage>
</organism>
<dbReference type="PROSITE" id="PS00061">
    <property type="entry name" value="ADH_SHORT"/>
    <property type="match status" value="1"/>
</dbReference>
<dbReference type="OrthoDB" id="286404at2"/>
<gene>
    <name evidence="3" type="ORF">FNH13_07230</name>
</gene>
<dbReference type="Gene3D" id="3.40.50.720">
    <property type="entry name" value="NAD(P)-binding Rossmann-like Domain"/>
    <property type="match status" value="1"/>
</dbReference>